<gene>
    <name evidence="2" type="ORF">ElyMa_006171600</name>
</gene>
<sequence>MEDFSEPCGDAATEPVSRGHLKGLPRDTDKRTCRAFANTHFRRDAKQFCEEDEFHSCDDDDDVLPREGEHSDAPGVVDSPQNIVGRRETHDQSLAADSSRAIDSVEEDRVDGVRINRDVCCRDHKSTGTDRPWQTGCKSLLGNSMADAESTTGSHSIDSCILSAGLDAASALGFVSNVSNRCGSRGYTVIAKTNEMKDSDTLGAKTTEMEDSDTLGAKTTEMKDSDTLGADASQMKASDFSCNLASSPVVSTTNKSRSSFADTDLINRSRDNEPTSSKFYSVQASCSSDKEFKPVLPVSQCFLIGANSGSSSPNSPGESPGIFFSCYTSLSDIRDDPTSPGQTNTQTYSPQITEARSHLRVTRDIDLCSDVTAQSDAPPCHQPSQANERHREASGFQRPRHSSRRKEKSSRNNNLVLEPKVTSVYKLTKGCLPASNPATGPACKDTTANSGTRGSSSSNLSSRRDAHKSLTPLTIFQPSPTRRAKSASPVPSRIPRPVMRERAVTRAPSGPALHSAKPRAMAARSVSVCSERDSQFRKWAKVQSFQKSSCDADSPARSKFISGRGGTAWTLPATTGHTNKATASSGLELEGSSTYTRNTFSSTCKRRHKERAPVFPRPIPDSRKSTRYVNRPKTLQVANSCHFPTPPSSRPAHSPVSLPSVGSSPIVLLNCHIDENCFFPKTPTPSNSQGNQAGCLKADKESENHALKISSYVQDPSSDSTHLATFNSLVIGSSQERSTTDTRLVPKTQDVETCAPLRHLAGTEQGTGKPASSGRVASTAALVPDDVRSLHCSTDDVHSLHCSTDDVQPYSLDYVASNQTQPLYLDSVDARFQTISLDSLIANETGNYLPSAECLPPNDGFYPCHGDFKHDYQLNQCHGDSTYGFDGLHQVEGNSSTYDNELHQCRGDSTYGSLPYTIDSLMDYPSSASSLPLSYVSTCLGKEEELNPVVDSHHSESEDSWEDYTWIHMTGGAVVSAHTPTLSHQSIHKVGVENSVGRGYWEWLLQWYSKKYGV</sequence>
<evidence type="ECO:0000256" key="1">
    <source>
        <dbReference type="SAM" id="MobiDB-lite"/>
    </source>
</evidence>
<feature type="region of interest" description="Disordered" evidence="1">
    <location>
        <begin position="372"/>
        <end position="417"/>
    </location>
</feature>
<accession>A0AAV4GZE9</accession>
<feature type="region of interest" description="Disordered" evidence="1">
    <location>
        <begin position="56"/>
        <end position="102"/>
    </location>
</feature>
<dbReference type="Proteomes" id="UP000762676">
    <property type="component" value="Unassembled WGS sequence"/>
</dbReference>
<dbReference type="EMBL" id="BMAT01012389">
    <property type="protein sequence ID" value="GFR91283.1"/>
    <property type="molecule type" value="Genomic_DNA"/>
</dbReference>
<feature type="compositionally biased region" description="Polar residues" evidence="1">
    <location>
        <begin position="339"/>
        <end position="354"/>
    </location>
</feature>
<feature type="region of interest" description="Disordered" evidence="1">
    <location>
        <begin position="1"/>
        <end position="27"/>
    </location>
</feature>
<evidence type="ECO:0000313" key="3">
    <source>
        <dbReference type="Proteomes" id="UP000762676"/>
    </source>
</evidence>
<feature type="region of interest" description="Disordered" evidence="1">
    <location>
        <begin position="334"/>
        <end position="354"/>
    </location>
</feature>
<comment type="caution">
    <text evidence="2">The sequence shown here is derived from an EMBL/GenBank/DDBJ whole genome shotgun (WGS) entry which is preliminary data.</text>
</comment>
<dbReference type="AlphaFoldDB" id="A0AAV4GZE9"/>
<evidence type="ECO:0000313" key="2">
    <source>
        <dbReference type="EMBL" id="GFR91283.1"/>
    </source>
</evidence>
<feature type="region of interest" description="Disordered" evidence="1">
    <location>
        <begin position="251"/>
        <end position="278"/>
    </location>
</feature>
<feature type="compositionally biased region" description="Polar residues" evidence="1">
    <location>
        <begin position="251"/>
        <end position="261"/>
    </location>
</feature>
<protein>
    <submittedName>
        <fullName evidence="2">Uncharacterized protein</fullName>
    </submittedName>
</protein>
<feature type="region of interest" description="Disordered" evidence="1">
    <location>
        <begin position="200"/>
        <end position="219"/>
    </location>
</feature>
<feature type="compositionally biased region" description="Polar residues" evidence="1">
    <location>
        <begin position="471"/>
        <end position="480"/>
    </location>
</feature>
<organism evidence="2 3">
    <name type="scientific">Elysia marginata</name>
    <dbReference type="NCBI Taxonomy" id="1093978"/>
    <lineage>
        <taxon>Eukaryota</taxon>
        <taxon>Metazoa</taxon>
        <taxon>Spiralia</taxon>
        <taxon>Lophotrochozoa</taxon>
        <taxon>Mollusca</taxon>
        <taxon>Gastropoda</taxon>
        <taxon>Heterobranchia</taxon>
        <taxon>Euthyneura</taxon>
        <taxon>Panpulmonata</taxon>
        <taxon>Sacoglossa</taxon>
        <taxon>Placobranchoidea</taxon>
        <taxon>Plakobranchidae</taxon>
        <taxon>Elysia</taxon>
    </lineage>
</organism>
<feature type="region of interest" description="Disordered" evidence="1">
    <location>
        <begin position="432"/>
        <end position="498"/>
    </location>
</feature>
<reference evidence="2 3" key="1">
    <citation type="journal article" date="2021" name="Elife">
        <title>Chloroplast acquisition without the gene transfer in kleptoplastic sea slugs, Plakobranchus ocellatus.</title>
        <authorList>
            <person name="Maeda T."/>
            <person name="Takahashi S."/>
            <person name="Yoshida T."/>
            <person name="Shimamura S."/>
            <person name="Takaki Y."/>
            <person name="Nagai Y."/>
            <person name="Toyoda A."/>
            <person name="Suzuki Y."/>
            <person name="Arimoto A."/>
            <person name="Ishii H."/>
            <person name="Satoh N."/>
            <person name="Nishiyama T."/>
            <person name="Hasebe M."/>
            <person name="Maruyama T."/>
            <person name="Minagawa J."/>
            <person name="Obokata J."/>
            <person name="Shigenobu S."/>
        </authorList>
    </citation>
    <scope>NUCLEOTIDE SEQUENCE [LARGE SCALE GENOMIC DNA]</scope>
</reference>
<feature type="compositionally biased region" description="Low complexity" evidence="1">
    <location>
        <begin position="446"/>
        <end position="461"/>
    </location>
</feature>
<keyword evidence="3" id="KW-1185">Reference proteome</keyword>
<feature type="compositionally biased region" description="Basic residues" evidence="1">
    <location>
        <begin position="398"/>
        <end position="408"/>
    </location>
</feature>
<feature type="region of interest" description="Disordered" evidence="1">
    <location>
        <begin position="606"/>
        <end position="625"/>
    </location>
</feature>
<feature type="compositionally biased region" description="Basic and acidic residues" evidence="1">
    <location>
        <begin position="56"/>
        <end position="72"/>
    </location>
</feature>
<name>A0AAV4GZE9_9GAST</name>
<proteinExistence type="predicted"/>